<comment type="caution">
    <text evidence="2">The sequence shown here is derived from an EMBL/GenBank/DDBJ whole genome shotgun (WGS) entry which is preliminary data.</text>
</comment>
<evidence type="ECO:0000313" key="2">
    <source>
        <dbReference type="EMBL" id="KAG1536097.1"/>
    </source>
</evidence>
<feature type="region of interest" description="Disordered" evidence="1">
    <location>
        <begin position="1"/>
        <end position="20"/>
    </location>
</feature>
<feature type="compositionally biased region" description="Basic residues" evidence="1">
    <location>
        <begin position="124"/>
        <end position="138"/>
    </location>
</feature>
<dbReference type="AlphaFoldDB" id="A0A9P6Y0N4"/>
<reference evidence="2 3" key="1">
    <citation type="journal article" date="2020" name="Microb. Genom.">
        <title>Genetic diversity of clinical and environmental Mucorales isolates obtained from an investigation of mucormycosis cases among solid organ transplant recipients.</title>
        <authorList>
            <person name="Nguyen M.H."/>
            <person name="Kaul D."/>
            <person name="Muto C."/>
            <person name="Cheng S.J."/>
            <person name="Richter R.A."/>
            <person name="Bruno V.M."/>
            <person name="Liu G."/>
            <person name="Beyhan S."/>
            <person name="Sundermann A.J."/>
            <person name="Mounaud S."/>
            <person name="Pasculle A.W."/>
            <person name="Nierman W.C."/>
            <person name="Driscoll E."/>
            <person name="Cumbie R."/>
            <person name="Clancy C.J."/>
            <person name="Dupont C.L."/>
        </authorList>
    </citation>
    <scope>NUCLEOTIDE SEQUENCE [LARGE SCALE GENOMIC DNA]</scope>
    <source>
        <strain evidence="2 3">GL24</strain>
    </source>
</reference>
<name>A0A9P6Y0N4_9FUNG</name>
<evidence type="ECO:0000256" key="1">
    <source>
        <dbReference type="SAM" id="MobiDB-lite"/>
    </source>
</evidence>
<keyword evidence="3" id="KW-1185">Reference proteome</keyword>
<feature type="compositionally biased region" description="Basic and acidic residues" evidence="1">
    <location>
        <begin position="114"/>
        <end position="123"/>
    </location>
</feature>
<protein>
    <submittedName>
        <fullName evidence="2">Uncharacterized protein</fullName>
    </submittedName>
</protein>
<organism evidence="2 3">
    <name type="scientific">Rhizopus delemar</name>
    <dbReference type="NCBI Taxonomy" id="936053"/>
    <lineage>
        <taxon>Eukaryota</taxon>
        <taxon>Fungi</taxon>
        <taxon>Fungi incertae sedis</taxon>
        <taxon>Mucoromycota</taxon>
        <taxon>Mucoromycotina</taxon>
        <taxon>Mucoromycetes</taxon>
        <taxon>Mucorales</taxon>
        <taxon>Mucorineae</taxon>
        <taxon>Rhizopodaceae</taxon>
        <taxon>Rhizopus</taxon>
    </lineage>
</organism>
<proteinExistence type="predicted"/>
<dbReference type="EMBL" id="JAANIU010008020">
    <property type="protein sequence ID" value="KAG1536097.1"/>
    <property type="molecule type" value="Genomic_DNA"/>
</dbReference>
<sequence length="138" mass="14793">MMSANHERTAQDHPRRHGRLLRVGGAARRSVTAWQAGGRGMARRPIGGVCGLLRSPRVRRALGDAGAACRTPVSGCDLRAAGLRTLQGGVTPSARDLPAPYRSGRAAVAGRGLPGRDRAEERHRAGHRYRPHHPHADP</sequence>
<evidence type="ECO:0000313" key="3">
    <source>
        <dbReference type="Proteomes" id="UP000740926"/>
    </source>
</evidence>
<feature type="region of interest" description="Disordered" evidence="1">
    <location>
        <begin position="89"/>
        <end position="138"/>
    </location>
</feature>
<dbReference type="Proteomes" id="UP000740926">
    <property type="component" value="Unassembled WGS sequence"/>
</dbReference>
<feature type="compositionally biased region" description="Basic and acidic residues" evidence="1">
    <location>
        <begin position="1"/>
        <end position="13"/>
    </location>
</feature>
<accession>A0A9P6Y0N4</accession>
<gene>
    <name evidence="2" type="ORF">G6F50_015157</name>
</gene>